<gene>
    <name evidence="2" type="ORF">PBRA_007129</name>
    <name evidence="3" type="ORF">PLBR_LOCUS5785</name>
</gene>
<dbReference type="Proteomes" id="UP000290189">
    <property type="component" value="Unassembled WGS sequence"/>
</dbReference>
<geneLocation type="mitochondrion" evidence="3"/>
<protein>
    <submittedName>
        <fullName evidence="2">Uncharacterized protein</fullName>
    </submittedName>
</protein>
<feature type="transmembrane region" description="Helical" evidence="1">
    <location>
        <begin position="168"/>
        <end position="187"/>
    </location>
</feature>
<name>A0A0G4IUR5_PLABS</name>
<feature type="transmembrane region" description="Helical" evidence="1">
    <location>
        <begin position="12"/>
        <end position="34"/>
    </location>
</feature>
<keyword evidence="1" id="KW-0812">Transmembrane</keyword>
<evidence type="ECO:0000256" key="1">
    <source>
        <dbReference type="SAM" id="Phobius"/>
    </source>
</evidence>
<dbReference type="Proteomes" id="UP000039324">
    <property type="component" value="Unassembled WGS sequence"/>
</dbReference>
<dbReference type="OMA" id="NELKWVT"/>
<organism evidence="2 4">
    <name type="scientific">Plasmodiophora brassicae</name>
    <name type="common">Clubroot disease agent</name>
    <dbReference type="NCBI Taxonomy" id="37360"/>
    <lineage>
        <taxon>Eukaryota</taxon>
        <taxon>Sar</taxon>
        <taxon>Rhizaria</taxon>
        <taxon>Endomyxa</taxon>
        <taxon>Phytomyxea</taxon>
        <taxon>Plasmodiophorida</taxon>
        <taxon>Plasmodiophoridae</taxon>
        <taxon>Plasmodiophora</taxon>
    </lineage>
</organism>
<feature type="transmembrane region" description="Helical" evidence="1">
    <location>
        <begin position="88"/>
        <end position="107"/>
    </location>
</feature>
<sequence>MFLAFVHRCSRSQLWTTGLVLFQVLVHVVIMRLVSAIVEREARTVTRTIDFWIPDGSFGYAPEDLHHLYKQYGPVARLNYVWVELFDYFPYIVTYVLLGACLVDLALTKSGLRARFGKLVVVPVLMGTMDAIENACNIYTDVTYVEGGMSQAWIAVAQVGAVVTRAKYVLLAVTMIVIVLAGILAFAKTAIRPSAKATKHQ</sequence>
<proteinExistence type="predicted"/>
<accession>A0A0G4IUR5</accession>
<dbReference type="AlphaFoldDB" id="A0A0G4IUR5"/>
<evidence type="ECO:0000313" key="5">
    <source>
        <dbReference type="Proteomes" id="UP000290189"/>
    </source>
</evidence>
<dbReference type="EMBL" id="CDSF01000089">
    <property type="protein sequence ID" value="CEO99015.1"/>
    <property type="molecule type" value="Genomic_DNA"/>
</dbReference>
<dbReference type="EMBL" id="OVEO01000010">
    <property type="protein sequence ID" value="SPQ98570.1"/>
    <property type="molecule type" value="Genomic_DNA"/>
</dbReference>
<evidence type="ECO:0000313" key="2">
    <source>
        <dbReference type="EMBL" id="CEO99015.1"/>
    </source>
</evidence>
<keyword evidence="1" id="KW-0472">Membrane</keyword>
<evidence type="ECO:0000313" key="4">
    <source>
        <dbReference type="Proteomes" id="UP000039324"/>
    </source>
</evidence>
<reference evidence="3 5" key="2">
    <citation type="submission" date="2018-03" db="EMBL/GenBank/DDBJ databases">
        <authorList>
            <person name="Fogelqvist J."/>
        </authorList>
    </citation>
    <scope>NUCLEOTIDE SEQUENCE [LARGE SCALE GENOMIC DNA]</scope>
</reference>
<evidence type="ECO:0000313" key="3">
    <source>
        <dbReference type="EMBL" id="SPQ98570.1"/>
    </source>
</evidence>
<keyword evidence="1" id="KW-1133">Transmembrane helix</keyword>
<keyword evidence="4" id="KW-1185">Reference proteome</keyword>
<keyword evidence="3" id="KW-0496">Mitochondrion</keyword>
<reference evidence="2 4" key="1">
    <citation type="submission" date="2015-02" db="EMBL/GenBank/DDBJ databases">
        <authorList>
            <person name="Chooi Y.-H."/>
        </authorList>
    </citation>
    <scope>NUCLEOTIDE SEQUENCE [LARGE SCALE GENOMIC DNA]</scope>
    <source>
        <strain evidence="2">E3</strain>
    </source>
</reference>
<dbReference type="OrthoDB" id="66462at2759"/>